<accession>A0A1M5WJX6</accession>
<sequence>MSHKDNKNSKDNKKSGQKTKKELNKMKFETSNEIGYSSEARKLGKDKERENKVRSKNQ</sequence>
<dbReference type="AlphaFoldDB" id="A0A1M5WJX6"/>
<feature type="region of interest" description="Disordered" evidence="1">
    <location>
        <begin position="1"/>
        <end position="58"/>
    </location>
</feature>
<organism evidence="2 3">
    <name type="scientific">Clostridium grantii DSM 8605</name>
    <dbReference type="NCBI Taxonomy" id="1121316"/>
    <lineage>
        <taxon>Bacteria</taxon>
        <taxon>Bacillati</taxon>
        <taxon>Bacillota</taxon>
        <taxon>Clostridia</taxon>
        <taxon>Eubacteriales</taxon>
        <taxon>Clostridiaceae</taxon>
        <taxon>Clostridium</taxon>
    </lineage>
</organism>
<dbReference type="STRING" id="1121316.SAMN02745207_02948"/>
<evidence type="ECO:0000313" key="3">
    <source>
        <dbReference type="Proteomes" id="UP000184447"/>
    </source>
</evidence>
<gene>
    <name evidence="2" type="ORF">SAMN02745207_02948</name>
</gene>
<name>A0A1M5WJX6_9CLOT</name>
<dbReference type="Proteomes" id="UP000184447">
    <property type="component" value="Unassembled WGS sequence"/>
</dbReference>
<dbReference type="OrthoDB" id="1936872at2"/>
<evidence type="ECO:0008006" key="4">
    <source>
        <dbReference type="Google" id="ProtNLM"/>
    </source>
</evidence>
<dbReference type="RefSeq" id="WP_073339172.1">
    <property type="nucleotide sequence ID" value="NZ_FQXM01000018.1"/>
</dbReference>
<evidence type="ECO:0000313" key="2">
    <source>
        <dbReference type="EMBL" id="SHH87846.1"/>
    </source>
</evidence>
<feature type="compositionally biased region" description="Basic and acidic residues" evidence="1">
    <location>
        <begin position="1"/>
        <end position="30"/>
    </location>
</feature>
<feature type="compositionally biased region" description="Basic and acidic residues" evidence="1">
    <location>
        <begin position="39"/>
        <end position="58"/>
    </location>
</feature>
<proteinExistence type="predicted"/>
<protein>
    <recommendedName>
        <fullName evidence="4">Small, acid-soluble spore protein, alpha/beta type</fullName>
    </recommendedName>
</protein>
<keyword evidence="3" id="KW-1185">Reference proteome</keyword>
<evidence type="ECO:0000256" key="1">
    <source>
        <dbReference type="SAM" id="MobiDB-lite"/>
    </source>
</evidence>
<reference evidence="2 3" key="1">
    <citation type="submission" date="2016-11" db="EMBL/GenBank/DDBJ databases">
        <authorList>
            <person name="Jaros S."/>
            <person name="Januszkiewicz K."/>
            <person name="Wedrychowicz H."/>
        </authorList>
    </citation>
    <scope>NUCLEOTIDE SEQUENCE [LARGE SCALE GENOMIC DNA]</scope>
    <source>
        <strain evidence="2 3">DSM 8605</strain>
    </source>
</reference>
<dbReference type="EMBL" id="FQXM01000018">
    <property type="protein sequence ID" value="SHH87846.1"/>
    <property type="molecule type" value="Genomic_DNA"/>
</dbReference>